<dbReference type="Proteomes" id="UP000190230">
    <property type="component" value="Unassembled WGS sequence"/>
</dbReference>
<evidence type="ECO:0000313" key="2">
    <source>
        <dbReference type="Proteomes" id="UP000190230"/>
    </source>
</evidence>
<protein>
    <recommendedName>
        <fullName evidence="3">Glycosyltransferase</fullName>
    </recommendedName>
</protein>
<reference evidence="2" key="1">
    <citation type="submission" date="2017-02" db="EMBL/GenBank/DDBJ databases">
        <authorList>
            <person name="Varghese N."/>
            <person name="Submissions S."/>
        </authorList>
    </citation>
    <scope>NUCLEOTIDE SEQUENCE [LARGE SCALE GENOMIC DNA]</scope>
    <source>
        <strain evidence="2">DSM 23405</strain>
    </source>
</reference>
<name>A0A1T5BFK1_9FLAO</name>
<evidence type="ECO:0000313" key="1">
    <source>
        <dbReference type="EMBL" id="SKB46081.1"/>
    </source>
</evidence>
<dbReference type="PANTHER" id="PTHR36529">
    <property type="entry name" value="SLL1095 PROTEIN"/>
    <property type="match status" value="1"/>
</dbReference>
<organism evidence="1 2">
    <name type="scientific">Salegentibacter holothuriorum</name>
    <dbReference type="NCBI Taxonomy" id="241145"/>
    <lineage>
        <taxon>Bacteria</taxon>
        <taxon>Pseudomonadati</taxon>
        <taxon>Bacteroidota</taxon>
        <taxon>Flavobacteriia</taxon>
        <taxon>Flavobacteriales</taxon>
        <taxon>Flavobacteriaceae</taxon>
        <taxon>Salegentibacter</taxon>
    </lineage>
</organism>
<dbReference type="InterPro" id="IPR029044">
    <property type="entry name" value="Nucleotide-diphossugar_trans"/>
</dbReference>
<dbReference type="STRING" id="241145.SAMN05660776_1152"/>
<dbReference type="SUPFAM" id="SSF53448">
    <property type="entry name" value="Nucleotide-diphospho-sugar transferases"/>
    <property type="match status" value="1"/>
</dbReference>
<dbReference type="InterPro" id="IPR018641">
    <property type="entry name" value="Trfase_1_rSAM/seldom-assoc"/>
</dbReference>
<gene>
    <name evidence="1" type="ORF">SAMN05660776_1152</name>
</gene>
<evidence type="ECO:0008006" key="3">
    <source>
        <dbReference type="Google" id="ProtNLM"/>
    </source>
</evidence>
<dbReference type="AlphaFoldDB" id="A0A1T5BFK1"/>
<dbReference type="Pfam" id="PF09837">
    <property type="entry name" value="DUF2064"/>
    <property type="match status" value="1"/>
</dbReference>
<keyword evidence="2" id="KW-1185">Reference proteome</keyword>
<dbReference type="OrthoDB" id="9798250at2"/>
<dbReference type="NCBIfam" id="TIGR04282">
    <property type="entry name" value="glyco_like_cofC"/>
    <property type="match status" value="1"/>
</dbReference>
<accession>A0A1T5BFK1</accession>
<dbReference type="RefSeq" id="WP_079719768.1">
    <property type="nucleotide sequence ID" value="NZ_FUYY01000002.1"/>
</dbReference>
<dbReference type="Gene3D" id="3.90.550.10">
    <property type="entry name" value="Spore Coat Polysaccharide Biosynthesis Protein SpsA, Chain A"/>
    <property type="match status" value="1"/>
</dbReference>
<proteinExistence type="predicted"/>
<sequence>MSLKPTEALLIIFTRNPEPGKVKTRLAIDIGNNAAFEIYKFLLNHTVSVTKNLAVSKEIYYSETIANNDIWKPEIYSKNLQQGKELGERMKNAFKEGFENGYKNIIIIGSDLYDLNQEDLEKAFQLLQEKDAVIGPATDGGYYLLGMNQLFPEVFQEKEWGTSSVLEDTLKDLKEKNIGFLEARNDVDYYSDIKDHKDFQQFFNKLKND</sequence>
<dbReference type="PANTHER" id="PTHR36529:SF1">
    <property type="entry name" value="GLYCOSYLTRANSFERASE"/>
    <property type="match status" value="1"/>
</dbReference>
<dbReference type="EMBL" id="FUYY01000002">
    <property type="protein sequence ID" value="SKB46081.1"/>
    <property type="molecule type" value="Genomic_DNA"/>
</dbReference>